<keyword evidence="2" id="KW-1185">Reference proteome</keyword>
<name>A0A1Q9EVT9_SYMMI</name>
<gene>
    <name evidence="1" type="ORF">AK812_SmicGene4640</name>
</gene>
<evidence type="ECO:0000313" key="1">
    <source>
        <dbReference type="EMBL" id="OLQ11493.1"/>
    </source>
</evidence>
<sequence>MSSLPVLLWTKMTARVLPAERGEPSSTLLLSICRLPSLLLTTKIFGDHFLFRVQVVQQDEILHSRRVLCPTTSYLPPDGMSSDEWKAAVVRVWGKHDVLVSSTEEEWQDFCAHAESAFYAASLSCRSLNTPPVSRPRGSLPCFVQAFDSRKHPLRRSFAARSMAKLCGRVRELRRLLALDQETTAIRRKLDVHWPRDVPRNCPWPKVEEHAHRMLDEYTQAETRKVLQTWRAEMAKCRRRATRWLKMPRLGTPAAVLRRISTSFAVGPTPRLVWQELRGSELAVVAASMAGSAEGPCGWTGNEAAAMPLAAWDTLAELCQCWLRRGEIPKVFAHMRQVHVPKQGALVQKGCADVAKLRPIVVQSVVWRSICSALVRRLRLLATGLCSACLAPVTAASRAGKLCRP</sequence>
<proteinExistence type="predicted"/>
<evidence type="ECO:0000313" key="2">
    <source>
        <dbReference type="Proteomes" id="UP000186817"/>
    </source>
</evidence>
<comment type="caution">
    <text evidence="1">The sequence shown here is derived from an EMBL/GenBank/DDBJ whole genome shotgun (WGS) entry which is preliminary data.</text>
</comment>
<organism evidence="1 2">
    <name type="scientific">Symbiodinium microadriaticum</name>
    <name type="common">Dinoflagellate</name>
    <name type="synonym">Zooxanthella microadriatica</name>
    <dbReference type="NCBI Taxonomy" id="2951"/>
    <lineage>
        <taxon>Eukaryota</taxon>
        <taxon>Sar</taxon>
        <taxon>Alveolata</taxon>
        <taxon>Dinophyceae</taxon>
        <taxon>Suessiales</taxon>
        <taxon>Symbiodiniaceae</taxon>
        <taxon>Symbiodinium</taxon>
    </lineage>
</organism>
<dbReference type="AlphaFoldDB" id="A0A1Q9EVT9"/>
<dbReference type="Proteomes" id="UP000186817">
    <property type="component" value="Unassembled WGS sequence"/>
</dbReference>
<dbReference type="EMBL" id="LSRX01000058">
    <property type="protein sequence ID" value="OLQ11493.1"/>
    <property type="molecule type" value="Genomic_DNA"/>
</dbReference>
<accession>A0A1Q9EVT9</accession>
<dbReference type="OrthoDB" id="408245at2759"/>
<reference evidence="1 2" key="1">
    <citation type="submission" date="2016-02" db="EMBL/GenBank/DDBJ databases">
        <title>Genome analysis of coral dinoflagellate symbionts highlights evolutionary adaptations to a symbiotic lifestyle.</title>
        <authorList>
            <person name="Aranda M."/>
            <person name="Li Y."/>
            <person name="Liew Y.J."/>
            <person name="Baumgarten S."/>
            <person name="Simakov O."/>
            <person name="Wilson M."/>
            <person name="Piel J."/>
            <person name="Ashoor H."/>
            <person name="Bougouffa S."/>
            <person name="Bajic V.B."/>
            <person name="Ryu T."/>
            <person name="Ravasi T."/>
            <person name="Bayer T."/>
            <person name="Micklem G."/>
            <person name="Kim H."/>
            <person name="Bhak J."/>
            <person name="Lajeunesse T.C."/>
            <person name="Voolstra C.R."/>
        </authorList>
    </citation>
    <scope>NUCLEOTIDE SEQUENCE [LARGE SCALE GENOMIC DNA]</scope>
    <source>
        <strain evidence="1 2">CCMP2467</strain>
    </source>
</reference>
<protein>
    <submittedName>
        <fullName evidence="1">Uncharacterized protein</fullName>
    </submittedName>
</protein>